<proteinExistence type="predicted"/>
<dbReference type="Proteomes" id="UP000075920">
    <property type="component" value="Unassembled WGS sequence"/>
</dbReference>
<reference evidence="1" key="2">
    <citation type="submission" date="2020-05" db="UniProtKB">
        <authorList>
            <consortium name="EnsemblMetazoa"/>
        </authorList>
    </citation>
    <scope>IDENTIFICATION</scope>
    <source>
        <strain evidence="1">MINIMUS1</strain>
    </source>
</reference>
<dbReference type="AlphaFoldDB" id="A0A182W9A5"/>
<name>A0A182W9A5_9DIPT</name>
<organism evidence="1 2">
    <name type="scientific">Anopheles minimus</name>
    <dbReference type="NCBI Taxonomy" id="112268"/>
    <lineage>
        <taxon>Eukaryota</taxon>
        <taxon>Metazoa</taxon>
        <taxon>Ecdysozoa</taxon>
        <taxon>Arthropoda</taxon>
        <taxon>Hexapoda</taxon>
        <taxon>Insecta</taxon>
        <taxon>Pterygota</taxon>
        <taxon>Neoptera</taxon>
        <taxon>Endopterygota</taxon>
        <taxon>Diptera</taxon>
        <taxon>Nematocera</taxon>
        <taxon>Culicoidea</taxon>
        <taxon>Culicidae</taxon>
        <taxon>Anophelinae</taxon>
        <taxon>Anopheles</taxon>
    </lineage>
</organism>
<accession>A0A182W9A5</accession>
<dbReference type="VEuPathDB" id="VectorBase:AMIN006929"/>
<keyword evidence="2" id="KW-1185">Reference proteome</keyword>
<sequence>MMAPGLVTGERRLPRYSQPLGQLVAEVVDVDAGGYANFRQSFPEWCEDEVINANLQTGCAATEQLMGLSAWVKVEQALCCVRECETHGCNGEEKGETREGRRPR</sequence>
<evidence type="ECO:0000313" key="2">
    <source>
        <dbReference type="Proteomes" id="UP000075920"/>
    </source>
</evidence>
<protein>
    <submittedName>
        <fullName evidence="1">Uncharacterized protein</fullName>
    </submittedName>
</protein>
<evidence type="ECO:0000313" key="1">
    <source>
        <dbReference type="EnsemblMetazoa" id="AMIN006929-PA"/>
    </source>
</evidence>
<dbReference type="STRING" id="112268.A0A182W9A5"/>
<reference evidence="2" key="1">
    <citation type="submission" date="2013-03" db="EMBL/GenBank/DDBJ databases">
        <title>The Genome Sequence of Anopheles minimus MINIMUS1.</title>
        <authorList>
            <consortium name="The Broad Institute Genomics Platform"/>
            <person name="Neafsey D.E."/>
            <person name="Walton C."/>
            <person name="Walker B."/>
            <person name="Young S.K."/>
            <person name="Zeng Q."/>
            <person name="Gargeya S."/>
            <person name="Fitzgerald M."/>
            <person name="Haas B."/>
            <person name="Abouelleil A."/>
            <person name="Allen A.W."/>
            <person name="Alvarado L."/>
            <person name="Arachchi H.M."/>
            <person name="Berlin A.M."/>
            <person name="Chapman S.B."/>
            <person name="Gainer-Dewar J."/>
            <person name="Goldberg J."/>
            <person name="Griggs A."/>
            <person name="Gujja S."/>
            <person name="Hansen M."/>
            <person name="Howarth C."/>
            <person name="Imamovic A."/>
            <person name="Ireland A."/>
            <person name="Larimer J."/>
            <person name="McCowan C."/>
            <person name="Murphy C."/>
            <person name="Pearson M."/>
            <person name="Poon T.W."/>
            <person name="Priest M."/>
            <person name="Roberts A."/>
            <person name="Saif S."/>
            <person name="Shea T."/>
            <person name="Sisk P."/>
            <person name="Sykes S."/>
            <person name="Wortman J."/>
            <person name="Nusbaum C."/>
            <person name="Birren B."/>
        </authorList>
    </citation>
    <scope>NUCLEOTIDE SEQUENCE [LARGE SCALE GENOMIC DNA]</scope>
    <source>
        <strain evidence="2">MINIMUS1</strain>
    </source>
</reference>
<dbReference type="EnsemblMetazoa" id="AMIN006929-RA">
    <property type="protein sequence ID" value="AMIN006929-PA"/>
    <property type="gene ID" value="AMIN006929"/>
</dbReference>